<evidence type="ECO:0000256" key="7">
    <source>
        <dbReference type="SAM" id="MobiDB-lite"/>
    </source>
</evidence>
<dbReference type="PANTHER" id="PTHR33217">
    <property type="entry name" value="TRANSPOSASE FOR INSERTION SEQUENCE ELEMENT IS1081"/>
    <property type="match status" value="1"/>
</dbReference>
<evidence type="ECO:0000256" key="3">
    <source>
        <dbReference type="ARBA" id="ARBA00022578"/>
    </source>
</evidence>
<gene>
    <name evidence="8" type="ORF">I553_5982</name>
</gene>
<keyword evidence="4 6" id="KW-0238">DNA-binding</keyword>
<accession>X8BD97</accession>
<feature type="compositionally biased region" description="Basic and acidic residues" evidence="7">
    <location>
        <begin position="298"/>
        <end position="309"/>
    </location>
</feature>
<proteinExistence type="inferred from homology"/>
<comment type="caution">
    <text evidence="8">The sequence shown here is derived from an EMBL/GenBank/DDBJ whole genome shotgun (WGS) entry which is preliminary data.</text>
</comment>
<feature type="compositionally biased region" description="Polar residues" evidence="7">
    <location>
        <begin position="218"/>
        <end position="233"/>
    </location>
</feature>
<evidence type="ECO:0000256" key="4">
    <source>
        <dbReference type="ARBA" id="ARBA00023125"/>
    </source>
</evidence>
<dbReference type="GO" id="GO:0006313">
    <property type="term" value="P:DNA transposition"/>
    <property type="evidence" value="ECO:0007669"/>
    <property type="project" value="UniProtKB-UniRule"/>
</dbReference>
<dbReference type="PANTHER" id="PTHR33217:SF7">
    <property type="entry name" value="TRANSPOSASE FOR INSERTION SEQUENCE ELEMENT IS1081"/>
    <property type="match status" value="1"/>
</dbReference>
<feature type="compositionally biased region" description="Polar residues" evidence="7">
    <location>
        <begin position="248"/>
        <end position="264"/>
    </location>
</feature>
<evidence type="ECO:0000256" key="2">
    <source>
        <dbReference type="ARBA" id="ARBA00010961"/>
    </source>
</evidence>
<keyword evidence="6" id="KW-0814">Transposable element</keyword>
<dbReference type="PATRIC" id="fig|1299334.3.peg.4147"/>
<keyword evidence="5 6" id="KW-0233">DNA recombination</keyword>
<organism evidence="8">
    <name type="scientific">Mycobacterium xenopi 4042</name>
    <dbReference type="NCBI Taxonomy" id="1299334"/>
    <lineage>
        <taxon>Bacteria</taxon>
        <taxon>Bacillati</taxon>
        <taxon>Actinomycetota</taxon>
        <taxon>Actinomycetes</taxon>
        <taxon>Mycobacteriales</taxon>
        <taxon>Mycobacteriaceae</taxon>
        <taxon>Mycobacterium</taxon>
    </lineage>
</organism>
<dbReference type="EMBL" id="JAOB01000042">
    <property type="protein sequence ID" value="EUA42122.1"/>
    <property type="molecule type" value="Genomic_DNA"/>
</dbReference>
<dbReference type="PROSITE" id="PS01007">
    <property type="entry name" value="TRANSPOSASE_MUTATOR"/>
    <property type="match status" value="1"/>
</dbReference>
<evidence type="ECO:0000256" key="5">
    <source>
        <dbReference type="ARBA" id="ARBA00023172"/>
    </source>
</evidence>
<evidence type="ECO:0000256" key="1">
    <source>
        <dbReference type="ARBA" id="ARBA00002190"/>
    </source>
</evidence>
<name>X8BD97_MYCXE</name>
<dbReference type="GO" id="GO:0004803">
    <property type="term" value="F:transposase activity"/>
    <property type="evidence" value="ECO:0007669"/>
    <property type="project" value="UniProtKB-UniRule"/>
</dbReference>
<sequence length="309" mass="33666">MAIPKLRQGSYFPDWLLERRKRAERALTSVVATCYLLGVSTRRMERLVETLGVTRLFKSQVSIMAKELDEQVEAFRTRPLDAGPYTFVAADALVLKVREAGRVVGVHTLIATGVNAEGYREILGVQVSSAEDGAGWLAFFRDLVARGLSGVALVTSDAHPGLVAAIGATLPGAAWQRCRTHYANNLMAATRSPPGRGCALCCTASSTSPTPNRLLPNTIESSTHCRTSSQSGRTPRRSPPGSVGVHRFSQTDLAPNLEQQSPGTAQQRNQAQDRRRGHLPRPGLDHPPRRCRAGRTTRRMDRRTTLPGP</sequence>
<evidence type="ECO:0000256" key="6">
    <source>
        <dbReference type="RuleBase" id="RU365089"/>
    </source>
</evidence>
<comment type="function">
    <text evidence="1 6">Required for the transposition of the insertion element.</text>
</comment>
<dbReference type="Pfam" id="PF00872">
    <property type="entry name" value="Transposase_mut"/>
    <property type="match status" value="1"/>
</dbReference>
<dbReference type="AlphaFoldDB" id="X8BD97"/>
<evidence type="ECO:0000313" key="8">
    <source>
        <dbReference type="EMBL" id="EUA42122.1"/>
    </source>
</evidence>
<comment type="similarity">
    <text evidence="2 6">Belongs to the transposase mutator family.</text>
</comment>
<dbReference type="GO" id="GO:0003677">
    <property type="term" value="F:DNA binding"/>
    <property type="evidence" value="ECO:0007669"/>
    <property type="project" value="UniProtKB-UniRule"/>
</dbReference>
<feature type="region of interest" description="Disordered" evidence="7">
    <location>
        <begin position="210"/>
        <end position="309"/>
    </location>
</feature>
<protein>
    <recommendedName>
        <fullName evidence="6">Mutator family transposase</fullName>
    </recommendedName>
</protein>
<keyword evidence="3 6" id="KW-0815">Transposition</keyword>
<reference evidence="8" key="1">
    <citation type="submission" date="2014-01" db="EMBL/GenBank/DDBJ databases">
        <authorList>
            <person name="Brown-Elliot B."/>
            <person name="Wallace R."/>
            <person name="Lenaerts A."/>
            <person name="Ordway D."/>
            <person name="DeGroote M.A."/>
            <person name="Parker T."/>
            <person name="Sizemore C."/>
            <person name="Tallon L.J."/>
            <person name="Sadzewicz L.K."/>
            <person name="Sengamalay N."/>
            <person name="Fraser C.M."/>
            <person name="Hine E."/>
            <person name="Shefchek K.A."/>
            <person name="Das S.P."/>
            <person name="Tettelin H."/>
        </authorList>
    </citation>
    <scope>NUCLEOTIDE SEQUENCE [LARGE SCALE GENOMIC DNA]</scope>
    <source>
        <strain evidence="8">4042</strain>
    </source>
</reference>
<dbReference type="InterPro" id="IPR001207">
    <property type="entry name" value="Transposase_mutator"/>
</dbReference>